<evidence type="ECO:0000313" key="3">
    <source>
        <dbReference type="Proteomes" id="UP000284547"/>
    </source>
</evidence>
<proteinExistence type="predicted"/>
<dbReference type="InterPro" id="IPR012349">
    <property type="entry name" value="Split_barrel_FMN-bd"/>
</dbReference>
<dbReference type="InterPro" id="IPR052917">
    <property type="entry name" value="Stress-Dev_Protein"/>
</dbReference>
<keyword evidence="3" id="KW-1185">Reference proteome</keyword>
<name>A0A411Z0N5_9RHOB</name>
<dbReference type="Gene3D" id="2.30.110.10">
    <property type="entry name" value="Electron Transport, Fmn-binding Protein, Chain A"/>
    <property type="match status" value="1"/>
</dbReference>
<dbReference type="RefSeq" id="WP_118152953.1">
    <property type="nucleotide sequence ID" value="NZ_QWEY01000007.1"/>
</dbReference>
<sequence length="152" mass="16671">MLVDQFWKEIKGVNSAMLAIGSARHVPMSPYSRQEESAIWFITAQGTDLVTALTKGESDASLIVTGENDIHARIEGAAGLVQDRAKLEELWNPVASSWFDGIDDPDIRLIRLVPTEAEVWLTPGGLGFAFELVKSKLTGKQPDMGEHFSLAF</sequence>
<evidence type="ECO:0000313" key="2">
    <source>
        <dbReference type="EMBL" id="RGP36616.1"/>
    </source>
</evidence>
<accession>A0A411Z0N5</accession>
<dbReference type="InterPro" id="IPR038725">
    <property type="entry name" value="YdaG_split_barrel_FMN-bd"/>
</dbReference>
<dbReference type="OrthoDB" id="1432662at2"/>
<dbReference type="SUPFAM" id="SSF50475">
    <property type="entry name" value="FMN-binding split barrel"/>
    <property type="match status" value="1"/>
</dbReference>
<organism evidence="2 3">
    <name type="scientific">Pseudotabrizicola alkalilacus</name>
    <dbReference type="NCBI Taxonomy" id="2305252"/>
    <lineage>
        <taxon>Bacteria</taxon>
        <taxon>Pseudomonadati</taxon>
        <taxon>Pseudomonadota</taxon>
        <taxon>Alphaproteobacteria</taxon>
        <taxon>Rhodobacterales</taxon>
        <taxon>Paracoccaceae</taxon>
        <taxon>Pseudotabrizicola</taxon>
    </lineage>
</organism>
<evidence type="ECO:0000259" key="1">
    <source>
        <dbReference type="Pfam" id="PF16242"/>
    </source>
</evidence>
<dbReference type="PANTHER" id="PTHR34818">
    <property type="entry name" value="PROTEIN BLI-3"/>
    <property type="match status" value="1"/>
</dbReference>
<protein>
    <submittedName>
        <fullName evidence="2">General stress protein</fullName>
    </submittedName>
</protein>
<reference evidence="2 3" key="1">
    <citation type="submission" date="2018-08" db="EMBL/GenBank/DDBJ databases">
        <title>Flavobacterium tibetense sp. nov., isolated from a wetland YonghuCo on Tibetan Plateau.</title>
        <authorList>
            <person name="Phurbu D."/>
            <person name="Lu H."/>
            <person name="Xing P."/>
        </authorList>
    </citation>
    <scope>NUCLEOTIDE SEQUENCE [LARGE SCALE GENOMIC DNA]</scope>
    <source>
        <strain evidence="2 3">DJC</strain>
    </source>
</reference>
<dbReference type="Pfam" id="PF16242">
    <property type="entry name" value="Pyrid_ox_like"/>
    <property type="match status" value="1"/>
</dbReference>
<dbReference type="AlphaFoldDB" id="A0A411Z0N5"/>
<dbReference type="PANTHER" id="PTHR34818:SF1">
    <property type="entry name" value="PROTEIN BLI-3"/>
    <property type="match status" value="1"/>
</dbReference>
<feature type="domain" description="General stress protein FMN-binding split barrel" evidence="1">
    <location>
        <begin position="3"/>
        <end position="143"/>
    </location>
</feature>
<comment type="caution">
    <text evidence="2">The sequence shown here is derived from an EMBL/GenBank/DDBJ whole genome shotgun (WGS) entry which is preliminary data.</text>
</comment>
<dbReference type="EMBL" id="QWEY01000007">
    <property type="protein sequence ID" value="RGP36616.1"/>
    <property type="molecule type" value="Genomic_DNA"/>
</dbReference>
<dbReference type="Proteomes" id="UP000284547">
    <property type="component" value="Unassembled WGS sequence"/>
</dbReference>
<gene>
    <name evidence="2" type="ORF">D1012_13165</name>
</gene>